<reference evidence="1" key="1">
    <citation type="submission" date="2019-08" db="EMBL/GenBank/DDBJ databases">
        <title>The genome of the North American firefly Photinus pyralis.</title>
        <authorList>
            <consortium name="Photinus pyralis genome working group"/>
            <person name="Fallon T.R."/>
            <person name="Sander Lower S.E."/>
            <person name="Weng J.-K."/>
        </authorList>
    </citation>
    <scope>NUCLEOTIDE SEQUENCE</scope>
    <source>
        <strain evidence="1">TRF0915ILg1</strain>
        <tissue evidence="1">Whole body</tissue>
    </source>
</reference>
<dbReference type="OrthoDB" id="6777760at2759"/>
<accession>A0A8K0CSU9</accession>
<comment type="caution">
    <text evidence="1">The sequence shown here is derived from an EMBL/GenBank/DDBJ whole genome shotgun (WGS) entry which is preliminary data.</text>
</comment>
<evidence type="ECO:0000313" key="2">
    <source>
        <dbReference type="Proteomes" id="UP000801492"/>
    </source>
</evidence>
<protein>
    <submittedName>
        <fullName evidence="1">Uncharacterized protein</fullName>
    </submittedName>
</protein>
<organism evidence="1 2">
    <name type="scientific">Ignelater luminosus</name>
    <name type="common">Cucubano</name>
    <name type="synonym">Pyrophorus luminosus</name>
    <dbReference type="NCBI Taxonomy" id="2038154"/>
    <lineage>
        <taxon>Eukaryota</taxon>
        <taxon>Metazoa</taxon>
        <taxon>Ecdysozoa</taxon>
        <taxon>Arthropoda</taxon>
        <taxon>Hexapoda</taxon>
        <taxon>Insecta</taxon>
        <taxon>Pterygota</taxon>
        <taxon>Neoptera</taxon>
        <taxon>Endopterygota</taxon>
        <taxon>Coleoptera</taxon>
        <taxon>Polyphaga</taxon>
        <taxon>Elateriformia</taxon>
        <taxon>Elateroidea</taxon>
        <taxon>Elateridae</taxon>
        <taxon>Agrypninae</taxon>
        <taxon>Pyrophorini</taxon>
        <taxon>Ignelater</taxon>
    </lineage>
</organism>
<evidence type="ECO:0000313" key="1">
    <source>
        <dbReference type="EMBL" id="KAF2893048.1"/>
    </source>
</evidence>
<dbReference type="EMBL" id="VTPC01008275">
    <property type="protein sequence ID" value="KAF2893048.1"/>
    <property type="molecule type" value="Genomic_DNA"/>
</dbReference>
<sequence>MQKKRQSVVYVPEQWITLMRMAKTNEKIYHVTEMSQADFLNFKKFTEYEFWKMDTKNELFKISQIKEFNFLPTESENVYFKYEYKESGYRGLGRNQKHKGRHFKSLSGLQQLYGNEFSVDDKKLKGILWLHNTGKIPTMYISQLL</sequence>
<gene>
    <name evidence="1" type="ORF">ILUMI_13118</name>
</gene>
<dbReference type="AlphaFoldDB" id="A0A8K0CSU9"/>
<proteinExistence type="predicted"/>
<name>A0A8K0CSU9_IGNLU</name>
<keyword evidence="2" id="KW-1185">Reference proteome</keyword>
<dbReference type="Proteomes" id="UP000801492">
    <property type="component" value="Unassembled WGS sequence"/>
</dbReference>